<dbReference type="EC" id="3.1.21.10" evidence="13 14"/>
<keyword evidence="8 13" id="KW-0460">Magnesium</keyword>
<comment type="subcellular location">
    <subcellularLocation>
        <location evidence="13">Cytoplasm</location>
    </subcellularLocation>
</comment>
<keyword evidence="6 13" id="KW-0227">DNA damage</keyword>
<dbReference type="AlphaFoldDB" id="A0A1Y1S2D3"/>
<dbReference type="GO" id="GO:0006310">
    <property type="term" value="P:DNA recombination"/>
    <property type="evidence" value="ECO:0007669"/>
    <property type="project" value="UniProtKB-UniRule"/>
</dbReference>
<feature type="binding site" evidence="13">
    <location>
        <position position="67"/>
    </location>
    <ligand>
        <name>Mg(2+)</name>
        <dbReference type="ChEBI" id="CHEBI:18420"/>
        <label>2</label>
    </ligand>
</feature>
<dbReference type="NCBIfam" id="TIGR00228">
    <property type="entry name" value="ruvC"/>
    <property type="match status" value="1"/>
</dbReference>
<feature type="active site" evidence="13">
    <location>
        <position position="140"/>
    </location>
</feature>
<dbReference type="FunFam" id="3.30.420.10:FF:000002">
    <property type="entry name" value="Crossover junction endodeoxyribonuclease RuvC"/>
    <property type="match status" value="1"/>
</dbReference>
<dbReference type="InterPro" id="IPR012337">
    <property type="entry name" value="RNaseH-like_sf"/>
</dbReference>
<dbReference type="GO" id="GO:0048476">
    <property type="term" value="C:Holliday junction resolvase complex"/>
    <property type="evidence" value="ECO:0007669"/>
    <property type="project" value="UniProtKB-UniRule"/>
</dbReference>
<evidence type="ECO:0000256" key="5">
    <source>
        <dbReference type="ARBA" id="ARBA00022759"/>
    </source>
</evidence>
<dbReference type="GO" id="GO:0008821">
    <property type="term" value="F:crossover junction DNA endonuclease activity"/>
    <property type="evidence" value="ECO:0007669"/>
    <property type="project" value="UniProtKB-UniRule"/>
</dbReference>
<evidence type="ECO:0000256" key="1">
    <source>
        <dbReference type="ARBA" id="ARBA00009518"/>
    </source>
</evidence>
<sequence length="166" mass="18242">MRVLGIDPGLANTGWGIIDARGSRLRHVSHGSITTSARELNGRRLLTIRRELIDIIRKYKPEIVGIESIYFAKNQTSAIPVAQAMGVVLVTCEELDLRVEAFSPPMIKQAVAGVGRADKEQMQELLRLILGLKDPPRPDHAADALAAAVCRYNYLSPEQTAEGKED</sequence>
<dbReference type="RefSeq" id="WP_083048313.1">
    <property type="nucleotide sequence ID" value="NZ_MWQY01000003.1"/>
</dbReference>
<evidence type="ECO:0000256" key="14">
    <source>
        <dbReference type="NCBIfam" id="TIGR00228"/>
    </source>
</evidence>
<keyword evidence="5 13" id="KW-0255">Endonuclease</keyword>
<organism evidence="15 16">
    <name type="scientific">Marispirochaeta aestuarii</name>
    <dbReference type="NCBI Taxonomy" id="1963862"/>
    <lineage>
        <taxon>Bacteria</taxon>
        <taxon>Pseudomonadati</taxon>
        <taxon>Spirochaetota</taxon>
        <taxon>Spirochaetia</taxon>
        <taxon>Spirochaetales</taxon>
        <taxon>Spirochaetaceae</taxon>
        <taxon>Marispirochaeta</taxon>
    </lineage>
</organism>
<dbReference type="GO" id="GO:0003677">
    <property type="term" value="F:DNA binding"/>
    <property type="evidence" value="ECO:0007669"/>
    <property type="project" value="UniProtKB-KW"/>
</dbReference>
<dbReference type="PRINTS" id="PR00696">
    <property type="entry name" value="RSOLVASERUVC"/>
</dbReference>
<reference evidence="15 16" key="1">
    <citation type="submission" date="2017-03" db="EMBL/GenBank/DDBJ databases">
        <title>Draft Genome sequence of Marispirochaeta sp. strain JC444.</title>
        <authorList>
            <person name="Shivani Y."/>
            <person name="Subhash Y."/>
            <person name="Sasikala C."/>
            <person name="Ramana C."/>
        </authorList>
    </citation>
    <scope>NUCLEOTIDE SEQUENCE [LARGE SCALE GENOMIC DNA]</scope>
    <source>
        <strain evidence="15 16">JC444</strain>
    </source>
</reference>
<feature type="binding site" evidence="13">
    <location>
        <position position="7"/>
    </location>
    <ligand>
        <name>Mg(2+)</name>
        <dbReference type="ChEBI" id="CHEBI:18420"/>
        <label>1</label>
    </ligand>
</feature>
<dbReference type="OrthoDB" id="9805499at2"/>
<evidence type="ECO:0000256" key="9">
    <source>
        <dbReference type="ARBA" id="ARBA00023125"/>
    </source>
</evidence>
<accession>A0A1Y1S2D3</accession>
<comment type="cofactor">
    <cofactor evidence="13">
        <name>Mg(2+)</name>
        <dbReference type="ChEBI" id="CHEBI:18420"/>
    </cofactor>
    <text evidence="13">Binds 2 Mg(2+) ion per subunit.</text>
</comment>
<evidence type="ECO:0000256" key="2">
    <source>
        <dbReference type="ARBA" id="ARBA00022490"/>
    </source>
</evidence>
<evidence type="ECO:0000256" key="4">
    <source>
        <dbReference type="ARBA" id="ARBA00022723"/>
    </source>
</evidence>
<dbReference type="InterPro" id="IPR036397">
    <property type="entry name" value="RNaseH_sf"/>
</dbReference>
<evidence type="ECO:0000256" key="7">
    <source>
        <dbReference type="ARBA" id="ARBA00022801"/>
    </source>
</evidence>
<dbReference type="GO" id="GO:0005737">
    <property type="term" value="C:cytoplasm"/>
    <property type="evidence" value="ECO:0007669"/>
    <property type="project" value="UniProtKB-SubCell"/>
</dbReference>
<keyword evidence="4 13" id="KW-0479">Metal-binding</keyword>
<protein>
    <recommendedName>
        <fullName evidence="13 14">Crossover junction endodeoxyribonuclease RuvC</fullName>
        <ecNumber evidence="13 14">3.1.21.10</ecNumber>
    </recommendedName>
    <alternativeName>
        <fullName evidence="13">Holliday junction nuclease RuvC</fullName>
    </alternativeName>
    <alternativeName>
        <fullName evidence="13">Holliday junction resolvase RuvC</fullName>
    </alternativeName>
</protein>
<keyword evidence="9 13" id="KW-0238">DNA-binding</keyword>
<evidence type="ECO:0000256" key="12">
    <source>
        <dbReference type="ARBA" id="ARBA00029354"/>
    </source>
</evidence>
<keyword evidence="11 13" id="KW-0234">DNA repair</keyword>
<dbReference type="GO" id="GO:0000287">
    <property type="term" value="F:magnesium ion binding"/>
    <property type="evidence" value="ECO:0007669"/>
    <property type="project" value="UniProtKB-UniRule"/>
</dbReference>
<dbReference type="SUPFAM" id="SSF53098">
    <property type="entry name" value="Ribonuclease H-like"/>
    <property type="match status" value="1"/>
</dbReference>
<gene>
    <name evidence="13" type="primary">ruvC</name>
    <name evidence="15" type="ORF">B4O97_03330</name>
</gene>
<evidence type="ECO:0000256" key="6">
    <source>
        <dbReference type="ARBA" id="ARBA00022763"/>
    </source>
</evidence>
<comment type="subunit">
    <text evidence="13">Homodimer which binds Holliday junction (HJ) DNA. The HJ becomes 2-fold symmetrical on binding to RuvC with unstacked arms; it has a different conformation from HJ DNA in complex with RuvA. In the full resolvosome a probable DNA-RuvA(4)-RuvB(12)-RuvC(2) complex forms which resolves the HJ.</text>
</comment>
<evidence type="ECO:0000256" key="13">
    <source>
        <dbReference type="HAMAP-Rule" id="MF_00034"/>
    </source>
</evidence>
<dbReference type="STRING" id="1963862.B4O97_03330"/>
<evidence type="ECO:0000256" key="8">
    <source>
        <dbReference type="ARBA" id="ARBA00022842"/>
    </source>
</evidence>
<dbReference type="CDD" id="cd16962">
    <property type="entry name" value="RuvC"/>
    <property type="match status" value="1"/>
</dbReference>
<keyword evidence="3 13" id="KW-0540">Nuclease</keyword>
<dbReference type="NCBIfam" id="NF000711">
    <property type="entry name" value="PRK00039.2-1"/>
    <property type="match status" value="1"/>
</dbReference>
<evidence type="ECO:0000256" key="11">
    <source>
        <dbReference type="ARBA" id="ARBA00023204"/>
    </source>
</evidence>
<keyword evidence="16" id="KW-1185">Reference proteome</keyword>
<keyword evidence="7 13" id="KW-0378">Hydrolase</keyword>
<comment type="similarity">
    <text evidence="1 13">Belongs to the RuvC family.</text>
</comment>
<feature type="active site" evidence="13">
    <location>
        <position position="67"/>
    </location>
</feature>
<dbReference type="Gene3D" id="3.30.420.10">
    <property type="entry name" value="Ribonuclease H-like superfamily/Ribonuclease H"/>
    <property type="match status" value="1"/>
</dbReference>
<evidence type="ECO:0000313" key="15">
    <source>
        <dbReference type="EMBL" id="ORC37235.1"/>
    </source>
</evidence>
<evidence type="ECO:0000256" key="3">
    <source>
        <dbReference type="ARBA" id="ARBA00022722"/>
    </source>
</evidence>
<dbReference type="PANTHER" id="PTHR30194">
    <property type="entry name" value="CROSSOVER JUNCTION ENDODEOXYRIBONUCLEASE RUVC"/>
    <property type="match status" value="1"/>
</dbReference>
<dbReference type="Proteomes" id="UP000192343">
    <property type="component" value="Unassembled WGS sequence"/>
</dbReference>
<comment type="caution">
    <text evidence="15">The sequence shown here is derived from an EMBL/GenBank/DDBJ whole genome shotgun (WGS) entry which is preliminary data.</text>
</comment>
<evidence type="ECO:0000256" key="10">
    <source>
        <dbReference type="ARBA" id="ARBA00023172"/>
    </source>
</evidence>
<dbReference type="Pfam" id="PF02075">
    <property type="entry name" value="RuvC"/>
    <property type="match status" value="1"/>
</dbReference>
<feature type="active site" evidence="13">
    <location>
        <position position="7"/>
    </location>
</feature>
<keyword evidence="10 13" id="KW-0233">DNA recombination</keyword>
<comment type="catalytic activity">
    <reaction evidence="12 13">
        <text>Endonucleolytic cleavage at a junction such as a reciprocal single-stranded crossover between two homologous DNA duplexes (Holliday junction).</text>
        <dbReference type="EC" id="3.1.21.10"/>
    </reaction>
</comment>
<name>A0A1Y1S2D3_9SPIO</name>
<dbReference type="InterPro" id="IPR002176">
    <property type="entry name" value="X-over_junc_endoDNase_RuvC"/>
</dbReference>
<dbReference type="PANTHER" id="PTHR30194:SF3">
    <property type="entry name" value="CROSSOVER JUNCTION ENDODEOXYRIBONUCLEASE RUVC"/>
    <property type="match status" value="1"/>
</dbReference>
<dbReference type="EMBL" id="MWQY01000003">
    <property type="protein sequence ID" value="ORC37235.1"/>
    <property type="molecule type" value="Genomic_DNA"/>
</dbReference>
<comment type="function">
    <text evidence="13">The RuvA-RuvB-RuvC complex processes Holliday junction (HJ) DNA during genetic recombination and DNA repair. Endonuclease that resolves HJ intermediates. Cleaves cruciform DNA by making single-stranded nicks across the HJ at symmetrical positions within the homologous arms, yielding a 5'-phosphate and a 3'-hydroxyl group; requires a central core of homology in the junction. The consensus cleavage sequence is 5'-(A/T)TT(C/G)-3'. Cleavage occurs on the 3'-side of the TT dinucleotide at the point of strand exchange. HJ branch migration catalyzed by RuvA-RuvB allows RuvC to scan DNA until it finds its consensus sequence, where it cleaves and resolves the cruciform DNA.</text>
</comment>
<feature type="binding site" evidence="13">
    <location>
        <position position="140"/>
    </location>
    <ligand>
        <name>Mg(2+)</name>
        <dbReference type="ChEBI" id="CHEBI:18420"/>
        <label>1</label>
    </ligand>
</feature>
<evidence type="ECO:0000313" key="16">
    <source>
        <dbReference type="Proteomes" id="UP000192343"/>
    </source>
</evidence>
<dbReference type="GO" id="GO:0006281">
    <property type="term" value="P:DNA repair"/>
    <property type="evidence" value="ECO:0007669"/>
    <property type="project" value="UniProtKB-UniRule"/>
</dbReference>
<keyword evidence="2 13" id="KW-0963">Cytoplasm</keyword>
<proteinExistence type="inferred from homology"/>
<dbReference type="HAMAP" id="MF_00034">
    <property type="entry name" value="RuvC"/>
    <property type="match status" value="1"/>
</dbReference>